<organism evidence="3">
    <name type="scientific">Grapevine fabavirus</name>
    <dbReference type="NCBI Taxonomy" id="1849838"/>
    <lineage>
        <taxon>Viruses</taxon>
        <taxon>Riboviria</taxon>
        <taxon>Orthornavirae</taxon>
        <taxon>Pisuviricota</taxon>
        <taxon>Pisoniviricetes</taxon>
        <taxon>Picornavirales</taxon>
        <taxon>Secoviridae</taxon>
        <taxon>Comovirinae</taxon>
        <taxon>Fabavirus</taxon>
        <taxon>Fabavirus vitis</taxon>
    </lineage>
</organism>
<dbReference type="InterPro" id="IPR003181">
    <property type="entry name" value="Como_LCP"/>
</dbReference>
<dbReference type="Gene3D" id="2.60.120.20">
    <property type="match status" value="2"/>
</dbReference>
<reference evidence="3" key="1">
    <citation type="submission" date="2018-09" db="EMBL/GenBank/DDBJ databases">
        <title>Effects of viral pathogens on leaf malformations in Shine Muscat grapevine.</title>
        <authorList>
            <person name="Chiaki Y."/>
            <person name="Ito T."/>
            <person name="Sato A."/>
            <person name="Sugiura Y."/>
            <person name="Nakaune R."/>
            <person name="Nishimura R."/>
        </authorList>
    </citation>
    <scope>NUCLEOTIDE SEQUENCE</scope>
    <source>
        <strain evidence="3">CSM</strain>
    </source>
</reference>
<protein>
    <submittedName>
        <fullName evidence="3">Polyprotein</fullName>
    </submittedName>
</protein>
<name>A0A3G9H9B9_9SECO</name>
<dbReference type="GO" id="GO:0005198">
    <property type="term" value="F:structural molecule activity"/>
    <property type="evidence" value="ECO:0007669"/>
    <property type="project" value="InterPro"/>
</dbReference>
<accession>A0A3G9H9B9</accession>
<evidence type="ECO:0000256" key="1">
    <source>
        <dbReference type="ARBA" id="ARBA00004328"/>
    </source>
</evidence>
<dbReference type="EMBL" id="LC424105">
    <property type="protein sequence ID" value="BBG28800.1"/>
    <property type="molecule type" value="Genomic_RNA"/>
</dbReference>
<dbReference type="GO" id="GO:0019028">
    <property type="term" value="C:viral capsid"/>
    <property type="evidence" value="ECO:0007669"/>
    <property type="project" value="InterPro"/>
</dbReference>
<dbReference type="SUPFAM" id="SSF88633">
    <property type="entry name" value="Positive stranded ssRNA viruses"/>
    <property type="match status" value="3"/>
</dbReference>
<evidence type="ECO:0000256" key="2">
    <source>
        <dbReference type="ARBA" id="ARBA00022844"/>
    </source>
</evidence>
<dbReference type="Pfam" id="PF02247">
    <property type="entry name" value="Como_LCP"/>
    <property type="match status" value="1"/>
</dbReference>
<proteinExistence type="predicted"/>
<keyword evidence="2" id="KW-0946">Virion</keyword>
<sequence>MLLKYKIALFIDLLLQSLFCVVFRVVSERAAWKFYRLQGSYKDLNLARRYGFLIAHRKCASLHLFRRALVLRVVRMSEAIAHAIPADILADKDRAYKTSQKAKKTLLAKTEELYVQNWKQKLRASFPSSSGTKEVPLQVAKQYDIEVGAVRGKDTLEFPIDPLQSVERTAEVFDDRVPMSRRGRDFKEGKTALHLGALEVAVDGIAAMSSDLYMGAMLVDTRHNNPENAFRGAMVAQINDQQNRAVFYPSTRLHLATTDRTDKMKLVVVCPNNDMGDDDTCAVVRISTVSELNDGFHQDHQTKLLVKRSTEEQAHAVAYARNNCITVNPRVCSEFNPSISIKGLGGIKVERTGPLAFVTRKVEPMSFSINAGREDIVAGWNHGTVEPSAPYFASGSAYGRAELGQNSEGSTSALQALPGFDNLHVAHEPVTYIDPVRQLGSLSASQRILVSGRFKIGKNVVEGTVLHMESCTAWFNSQFGSLLRLIDELDGTLQVEIECAVTSLSGVGLIAGLYEGDRLRETDRLVRTKQLFTCQGVNWNPACDNKVVMEFSPMAGLLRWNAEALSAKGCFFVVCATGPWFNPPNGDIWANFRIRVNPGGQRLPLVRPLERTTKCSTKRHFGKFALKQGDEPGFIRVPMVAGMVSLAKGKVMHPMSSNIMALWGFVRANVVCELVRTSSPMMNCTLALALLPASLAFSLTPSQLLEFPHVSCCLKEMSSRVVVKIPAKSMGLAMPTNLGRFGGGWTRDNASHYLVVWVKDSISSTVIGDLCLDINVLELQDVERAGPPCSLSFRSEGQNNDIIGSSAFSPFFKVVNLDVDSPMTCKVDLLTARLCFDETRADWMQAFSPLSSPLLRILQQAPWVRGGLKFKFVWISKPVPYKELCSAGVISYHPYGPSCDPVEIHSFSGPSGTCEFSVQLEGPVFGFAADVPPSGYVGNPTLVIQCGTLRTMQNMSLFLGIEQDFSVAGTGFPIWEAMNSVVADFNI</sequence>
<dbReference type="InterPro" id="IPR029053">
    <property type="entry name" value="Viral_coat"/>
</dbReference>
<evidence type="ECO:0000313" key="3">
    <source>
        <dbReference type="EMBL" id="BBG28800.1"/>
    </source>
</evidence>
<comment type="subcellular location">
    <subcellularLocation>
        <location evidence="1">Virion</location>
    </subcellularLocation>
</comment>